<sequence>MKPQPISCDTPAIHECKRVVGGRLRQVFQATIAVIDDNNNKSSDPTSEVYYIENVKRPNRRVNIEDPIRTIMFLGSWSHT</sequence>
<organism evidence="1 2">
    <name type="scientific">Deinandra increscens subsp. villosa</name>
    <dbReference type="NCBI Taxonomy" id="3103831"/>
    <lineage>
        <taxon>Eukaryota</taxon>
        <taxon>Viridiplantae</taxon>
        <taxon>Streptophyta</taxon>
        <taxon>Embryophyta</taxon>
        <taxon>Tracheophyta</taxon>
        <taxon>Spermatophyta</taxon>
        <taxon>Magnoliopsida</taxon>
        <taxon>eudicotyledons</taxon>
        <taxon>Gunneridae</taxon>
        <taxon>Pentapetalae</taxon>
        <taxon>asterids</taxon>
        <taxon>campanulids</taxon>
        <taxon>Asterales</taxon>
        <taxon>Asteraceae</taxon>
        <taxon>Asteroideae</taxon>
        <taxon>Heliantheae alliance</taxon>
        <taxon>Madieae</taxon>
        <taxon>Madiinae</taxon>
        <taxon>Deinandra</taxon>
    </lineage>
</organism>
<accession>A0AAP0CED0</accession>
<dbReference type="AlphaFoldDB" id="A0AAP0CED0"/>
<name>A0AAP0CED0_9ASTR</name>
<reference evidence="1 2" key="1">
    <citation type="submission" date="2024-04" db="EMBL/GenBank/DDBJ databases">
        <title>The reference genome of an endangered Asteraceae, Deinandra increscens subsp. villosa, native to the Central Coast of California.</title>
        <authorList>
            <person name="Guilliams M."/>
            <person name="Hasenstab-Lehman K."/>
            <person name="Meyer R."/>
            <person name="Mcevoy S."/>
        </authorList>
    </citation>
    <scope>NUCLEOTIDE SEQUENCE [LARGE SCALE GENOMIC DNA]</scope>
    <source>
        <tissue evidence="1">Leaf</tissue>
    </source>
</reference>
<proteinExistence type="predicted"/>
<gene>
    <name evidence="1" type="ORF">SSX86_026034</name>
</gene>
<evidence type="ECO:0000313" key="2">
    <source>
        <dbReference type="Proteomes" id="UP001408789"/>
    </source>
</evidence>
<protein>
    <submittedName>
        <fullName evidence="1">Uncharacterized protein</fullName>
    </submittedName>
</protein>
<dbReference type="Proteomes" id="UP001408789">
    <property type="component" value="Unassembled WGS sequence"/>
</dbReference>
<dbReference type="EMBL" id="JBCNJP010000025">
    <property type="protein sequence ID" value="KAK9054955.1"/>
    <property type="molecule type" value="Genomic_DNA"/>
</dbReference>
<comment type="caution">
    <text evidence="1">The sequence shown here is derived from an EMBL/GenBank/DDBJ whole genome shotgun (WGS) entry which is preliminary data.</text>
</comment>
<evidence type="ECO:0000313" key="1">
    <source>
        <dbReference type="EMBL" id="KAK9054955.1"/>
    </source>
</evidence>
<keyword evidence="2" id="KW-1185">Reference proteome</keyword>